<gene>
    <name evidence="1" type="ORF">CBR_g27877</name>
</gene>
<name>A0A388L8L6_CHABU</name>
<dbReference type="PANTHER" id="PTHR37213:SF1">
    <property type="entry name" value="SUBTILISIN-LIKE PROTEASE"/>
    <property type="match status" value="1"/>
</dbReference>
<dbReference type="Proteomes" id="UP000265515">
    <property type="component" value="Unassembled WGS sequence"/>
</dbReference>
<accession>A0A388L8L6</accession>
<reference evidence="1 2" key="1">
    <citation type="journal article" date="2018" name="Cell">
        <title>The Chara Genome: Secondary Complexity and Implications for Plant Terrestrialization.</title>
        <authorList>
            <person name="Nishiyama T."/>
            <person name="Sakayama H."/>
            <person name="Vries J.D."/>
            <person name="Buschmann H."/>
            <person name="Saint-Marcoux D."/>
            <person name="Ullrich K.K."/>
            <person name="Haas F.B."/>
            <person name="Vanderstraeten L."/>
            <person name="Becker D."/>
            <person name="Lang D."/>
            <person name="Vosolsobe S."/>
            <person name="Rombauts S."/>
            <person name="Wilhelmsson P.K.I."/>
            <person name="Janitza P."/>
            <person name="Kern R."/>
            <person name="Heyl A."/>
            <person name="Rumpler F."/>
            <person name="Villalobos L.I.A.C."/>
            <person name="Clay J.M."/>
            <person name="Skokan R."/>
            <person name="Toyoda A."/>
            <person name="Suzuki Y."/>
            <person name="Kagoshima H."/>
            <person name="Schijlen E."/>
            <person name="Tajeshwar N."/>
            <person name="Catarino B."/>
            <person name="Hetherington A.J."/>
            <person name="Saltykova A."/>
            <person name="Bonnot C."/>
            <person name="Breuninger H."/>
            <person name="Symeonidi A."/>
            <person name="Radhakrishnan G.V."/>
            <person name="Van Nieuwerburgh F."/>
            <person name="Deforce D."/>
            <person name="Chang C."/>
            <person name="Karol K.G."/>
            <person name="Hedrich R."/>
            <person name="Ulvskov P."/>
            <person name="Glockner G."/>
            <person name="Delwiche C.F."/>
            <person name="Petrasek J."/>
            <person name="Van de Peer Y."/>
            <person name="Friml J."/>
            <person name="Beilby M."/>
            <person name="Dolan L."/>
            <person name="Kohara Y."/>
            <person name="Sugano S."/>
            <person name="Fujiyama A."/>
            <person name="Delaux P.-M."/>
            <person name="Quint M."/>
            <person name="TheiBen G."/>
            <person name="Hagemann M."/>
            <person name="Harholt J."/>
            <person name="Dunand C."/>
            <person name="Zachgo S."/>
            <person name="Langdale J."/>
            <person name="Maumus F."/>
            <person name="Straeten D.V.D."/>
            <person name="Gould S.B."/>
            <person name="Rensing S.A."/>
        </authorList>
    </citation>
    <scope>NUCLEOTIDE SEQUENCE [LARGE SCALE GENOMIC DNA]</scope>
    <source>
        <strain evidence="1 2">S276</strain>
    </source>
</reference>
<organism evidence="1 2">
    <name type="scientific">Chara braunii</name>
    <name type="common">Braun's stonewort</name>
    <dbReference type="NCBI Taxonomy" id="69332"/>
    <lineage>
        <taxon>Eukaryota</taxon>
        <taxon>Viridiplantae</taxon>
        <taxon>Streptophyta</taxon>
        <taxon>Charophyceae</taxon>
        <taxon>Charales</taxon>
        <taxon>Characeae</taxon>
        <taxon>Chara</taxon>
    </lineage>
</organism>
<proteinExistence type="predicted"/>
<dbReference type="EMBL" id="BFEA01000300">
    <property type="protein sequence ID" value="GBG78651.1"/>
    <property type="molecule type" value="Genomic_DNA"/>
</dbReference>
<dbReference type="PANTHER" id="PTHR37213">
    <property type="entry name" value="SUBTILISIN-LIKE PROTEASE"/>
    <property type="match status" value="1"/>
</dbReference>
<comment type="caution">
    <text evidence="1">The sequence shown here is derived from an EMBL/GenBank/DDBJ whole genome shotgun (WGS) entry which is preliminary data.</text>
</comment>
<dbReference type="Gramene" id="GBG78651">
    <property type="protein sequence ID" value="GBG78651"/>
    <property type="gene ID" value="CBR_g27877"/>
</dbReference>
<keyword evidence="2" id="KW-1185">Reference proteome</keyword>
<dbReference type="OrthoDB" id="746946at2759"/>
<protein>
    <submittedName>
        <fullName evidence="1">Uncharacterized protein</fullName>
    </submittedName>
</protein>
<evidence type="ECO:0000313" key="2">
    <source>
        <dbReference type="Proteomes" id="UP000265515"/>
    </source>
</evidence>
<dbReference type="AlphaFoldDB" id="A0A388L8L6"/>
<evidence type="ECO:0000313" key="1">
    <source>
        <dbReference type="EMBL" id="GBG78651.1"/>
    </source>
</evidence>
<sequence>MARTTVVHKVEEVFLNALGGVRGRQNLAAWGVAATAAYFLWVRPEMKAKEEAEARAALREAEKRREMETATKSYS</sequence>